<dbReference type="Gene3D" id="2.30.30.40">
    <property type="entry name" value="SH3 Domains"/>
    <property type="match status" value="1"/>
</dbReference>
<dbReference type="AlphaFoldDB" id="A0AAV9VGB3"/>
<organism evidence="5 6">
    <name type="scientific">Orbilia blumenaviensis</name>
    <dbReference type="NCBI Taxonomy" id="1796055"/>
    <lineage>
        <taxon>Eukaryota</taxon>
        <taxon>Fungi</taxon>
        <taxon>Dikarya</taxon>
        <taxon>Ascomycota</taxon>
        <taxon>Pezizomycotina</taxon>
        <taxon>Orbiliomycetes</taxon>
        <taxon>Orbiliales</taxon>
        <taxon>Orbiliaceae</taxon>
        <taxon>Orbilia</taxon>
    </lineage>
</organism>
<evidence type="ECO:0000256" key="1">
    <source>
        <dbReference type="ARBA" id="ARBA00022443"/>
    </source>
</evidence>
<dbReference type="SMART" id="SM00326">
    <property type="entry name" value="SH3"/>
    <property type="match status" value="1"/>
</dbReference>
<dbReference type="Pfam" id="PF00018">
    <property type="entry name" value="SH3_1"/>
    <property type="match status" value="1"/>
</dbReference>
<accession>A0AAV9VGB3</accession>
<dbReference type="PANTHER" id="PTHR45929:SF7">
    <property type="entry name" value="LAS SEVENTEEN-BINDING PROTEIN 1"/>
    <property type="match status" value="1"/>
</dbReference>
<gene>
    <name evidence="5" type="ORF">TWF730_007125</name>
</gene>
<dbReference type="PROSITE" id="PS50002">
    <property type="entry name" value="SH3"/>
    <property type="match status" value="1"/>
</dbReference>
<feature type="compositionally biased region" description="Basic residues" evidence="3">
    <location>
        <begin position="81"/>
        <end position="100"/>
    </location>
</feature>
<dbReference type="InterPro" id="IPR036028">
    <property type="entry name" value="SH3-like_dom_sf"/>
</dbReference>
<proteinExistence type="predicted"/>
<evidence type="ECO:0000313" key="6">
    <source>
        <dbReference type="Proteomes" id="UP001373714"/>
    </source>
</evidence>
<evidence type="ECO:0000259" key="4">
    <source>
        <dbReference type="PROSITE" id="PS50002"/>
    </source>
</evidence>
<evidence type="ECO:0000256" key="3">
    <source>
        <dbReference type="SAM" id="MobiDB-lite"/>
    </source>
</evidence>
<dbReference type="InterPro" id="IPR050670">
    <property type="entry name" value="STAM"/>
</dbReference>
<comment type="caution">
    <text evidence="5">The sequence shown here is derived from an EMBL/GenBank/DDBJ whole genome shotgun (WGS) entry which is preliminary data.</text>
</comment>
<keyword evidence="1 2" id="KW-0728">SH3 domain</keyword>
<keyword evidence="6" id="KW-1185">Reference proteome</keyword>
<evidence type="ECO:0000256" key="2">
    <source>
        <dbReference type="PROSITE-ProRule" id="PRU00192"/>
    </source>
</evidence>
<dbReference type="InterPro" id="IPR001452">
    <property type="entry name" value="SH3_domain"/>
</dbReference>
<feature type="domain" description="SH3" evidence="4">
    <location>
        <begin position="134"/>
        <end position="195"/>
    </location>
</feature>
<feature type="compositionally biased region" description="Low complexity" evidence="3">
    <location>
        <begin position="68"/>
        <end position="80"/>
    </location>
</feature>
<feature type="compositionally biased region" description="Low complexity" evidence="3">
    <location>
        <begin position="117"/>
        <end position="133"/>
    </location>
</feature>
<evidence type="ECO:0000313" key="5">
    <source>
        <dbReference type="EMBL" id="KAK6361010.1"/>
    </source>
</evidence>
<reference evidence="5 6" key="1">
    <citation type="submission" date="2019-10" db="EMBL/GenBank/DDBJ databases">
        <authorList>
            <person name="Palmer J.M."/>
        </authorList>
    </citation>
    <scope>NUCLEOTIDE SEQUENCE [LARGE SCALE GENOMIC DNA]</scope>
    <source>
        <strain evidence="5 6">TWF730</strain>
    </source>
</reference>
<feature type="region of interest" description="Disordered" evidence="3">
    <location>
        <begin position="30"/>
        <end position="133"/>
    </location>
</feature>
<dbReference type="Proteomes" id="UP001373714">
    <property type="component" value="Unassembled WGS sequence"/>
</dbReference>
<dbReference type="CDD" id="cd00174">
    <property type="entry name" value="SH3"/>
    <property type="match status" value="1"/>
</dbReference>
<protein>
    <recommendedName>
        <fullName evidence="4">SH3 domain-containing protein</fullName>
    </recommendedName>
</protein>
<dbReference type="PANTHER" id="PTHR45929">
    <property type="entry name" value="JAK PATHWAY SIGNAL TRANSDUCTION ADAPTOR MOLECULE"/>
    <property type="match status" value="1"/>
</dbReference>
<dbReference type="SUPFAM" id="SSF50044">
    <property type="entry name" value="SH3-domain"/>
    <property type="match status" value="1"/>
</dbReference>
<name>A0AAV9VGB3_9PEZI</name>
<sequence>MTNPNRYYMSSPRFYVEEPAKEISDYRYHKDYSGRHSIADLSLSSYRPYERRGRYASQSEHRSHRSGSRSSSRSSSSSRTRVSRSRSHRSHARSSRHHSARHGDRHYQRHHRHRSESVSSSSSSDSLSSLTLSTPPQFVTPIHEFEKSERGDLAIKIGDVIEVKRYVDKNWYKGTNLSTHKKGIFPIAYVKEVEVSSTKAVEPLSGRRAVSQSRVSEQLLVELPKETERKGSFFYPSSTVIVRDRGSRVTSTGYQEIDQDVILIRPKDTINNEPAKIVRPAAEREIIEVGDVSRHHHTVEEDVTIIQPRRTIEGSVLKDDKIIIPIRRKEIPYSEVAKYAESGPEVDVERIRLPSRHRTVEQRVVVEKPKVSREVLVKPKEVVIEKPVVVERPREIIIERPSEIEEASTVISRGSRSRARSVKEIRLDRDISYSPSGRKREFKMLPPAQTITYNEYGAPVFVDTKTFAPAPAMAAPPRPYYTVKTLEPAPVPVLPQAHVHRTYQY</sequence>
<dbReference type="EMBL" id="JAVHNS010000003">
    <property type="protein sequence ID" value="KAK6361010.1"/>
    <property type="molecule type" value="Genomic_DNA"/>
</dbReference>